<dbReference type="PRINTS" id="PR00830">
    <property type="entry name" value="ENDOLAPTASE"/>
</dbReference>
<dbReference type="SUPFAM" id="SSF54211">
    <property type="entry name" value="Ribosomal protein S5 domain 2-like"/>
    <property type="match status" value="1"/>
</dbReference>
<dbReference type="OrthoDB" id="9806903at2"/>
<gene>
    <name evidence="15" type="primary">lon2_3</name>
    <name evidence="15" type="ORF">ENSA7_67890</name>
</gene>
<dbReference type="Gene3D" id="2.30.130.40">
    <property type="entry name" value="LON domain-like"/>
    <property type="match status" value="1"/>
</dbReference>
<dbReference type="PANTHER" id="PTHR10046">
    <property type="entry name" value="ATP DEPENDENT LON PROTEASE FAMILY MEMBER"/>
    <property type="match status" value="1"/>
</dbReference>
<feature type="binding site" evidence="10">
    <location>
        <begin position="372"/>
        <end position="379"/>
    </location>
    <ligand>
        <name>ATP</name>
        <dbReference type="ChEBI" id="CHEBI:30616"/>
    </ligand>
</feature>
<dbReference type="GO" id="GO:0006508">
    <property type="term" value="P:proteolysis"/>
    <property type="evidence" value="ECO:0007669"/>
    <property type="project" value="UniProtKB-KW"/>
</dbReference>
<dbReference type="InterPro" id="IPR027417">
    <property type="entry name" value="P-loop_NTPase"/>
</dbReference>
<keyword evidence="8" id="KW-0963">Cytoplasm</keyword>
<evidence type="ECO:0000256" key="1">
    <source>
        <dbReference type="ARBA" id="ARBA00004496"/>
    </source>
</evidence>
<dbReference type="Gene3D" id="1.20.5.5270">
    <property type="match status" value="1"/>
</dbReference>
<evidence type="ECO:0000256" key="2">
    <source>
        <dbReference type="ARBA" id="ARBA00022670"/>
    </source>
</evidence>
<keyword evidence="2 8" id="KW-0645">Protease</keyword>
<dbReference type="GO" id="GO:0004176">
    <property type="term" value="F:ATP-dependent peptidase activity"/>
    <property type="evidence" value="ECO:0007669"/>
    <property type="project" value="UniProtKB-UniRule"/>
</dbReference>
<feature type="domain" description="Lon proteolytic" evidence="13">
    <location>
        <begin position="655"/>
        <end position="836"/>
    </location>
</feature>
<keyword evidence="6 8" id="KW-0067">ATP-binding</keyword>
<keyword evidence="5 8" id="KW-0720">Serine protease</keyword>
<dbReference type="PROSITE" id="PS51787">
    <property type="entry name" value="LON_N"/>
    <property type="match status" value="1"/>
</dbReference>
<dbReference type="SUPFAM" id="SSF52540">
    <property type="entry name" value="P-loop containing nucleoside triphosphate hydrolases"/>
    <property type="match status" value="1"/>
</dbReference>
<dbReference type="InterPro" id="IPR003959">
    <property type="entry name" value="ATPase_AAA_core"/>
</dbReference>
<dbReference type="InterPro" id="IPR003111">
    <property type="entry name" value="Lon_prtase_N"/>
</dbReference>
<dbReference type="Pfam" id="PF00004">
    <property type="entry name" value="AAA"/>
    <property type="match status" value="1"/>
</dbReference>
<comment type="subcellular location">
    <subcellularLocation>
        <location evidence="1 8">Cytoplasm</location>
    </subcellularLocation>
</comment>
<evidence type="ECO:0000256" key="10">
    <source>
        <dbReference type="PIRSR" id="PIRSR001174-2"/>
    </source>
</evidence>
<evidence type="ECO:0000313" key="15">
    <source>
        <dbReference type="EMBL" id="PRP96721.1"/>
    </source>
</evidence>
<dbReference type="GO" id="GO:0005524">
    <property type="term" value="F:ATP binding"/>
    <property type="evidence" value="ECO:0007669"/>
    <property type="project" value="UniProtKB-KW"/>
</dbReference>
<accession>A0A2S9XVI5</accession>
<feature type="active site" evidence="9 11">
    <location>
        <position position="742"/>
    </location>
</feature>
<dbReference type="SMART" id="SM00382">
    <property type="entry name" value="AAA"/>
    <property type="match status" value="1"/>
</dbReference>
<dbReference type="InterPro" id="IPR054594">
    <property type="entry name" value="Lon_lid"/>
</dbReference>
<dbReference type="GO" id="GO:0030163">
    <property type="term" value="P:protein catabolic process"/>
    <property type="evidence" value="ECO:0007669"/>
    <property type="project" value="InterPro"/>
</dbReference>
<comment type="catalytic activity">
    <reaction evidence="7 8 11">
        <text>Hydrolysis of proteins in presence of ATP.</text>
        <dbReference type="EC" id="3.4.21.53"/>
    </reaction>
</comment>
<dbReference type="PIRSF" id="PIRSF001174">
    <property type="entry name" value="Lon_proteas"/>
    <property type="match status" value="1"/>
</dbReference>
<dbReference type="FunFam" id="3.40.50.300:FF:000021">
    <property type="entry name" value="Lon protease homolog"/>
    <property type="match status" value="1"/>
</dbReference>
<dbReference type="InterPro" id="IPR008269">
    <property type="entry name" value="Lon_proteolytic"/>
</dbReference>
<evidence type="ECO:0000256" key="6">
    <source>
        <dbReference type="ARBA" id="ARBA00022840"/>
    </source>
</evidence>
<dbReference type="Gene3D" id="1.10.8.60">
    <property type="match status" value="1"/>
</dbReference>
<dbReference type="FunFam" id="1.20.5.5270:FF:000002">
    <property type="entry name" value="Lon protease homolog"/>
    <property type="match status" value="1"/>
</dbReference>
<dbReference type="CDD" id="cd19500">
    <property type="entry name" value="RecA-like_Lon"/>
    <property type="match status" value="1"/>
</dbReference>
<dbReference type="InterPro" id="IPR004815">
    <property type="entry name" value="Lon_bac/euk-typ"/>
</dbReference>
<dbReference type="Gene3D" id="3.30.230.10">
    <property type="match status" value="1"/>
</dbReference>
<dbReference type="GO" id="GO:0016887">
    <property type="term" value="F:ATP hydrolysis activity"/>
    <property type="evidence" value="ECO:0007669"/>
    <property type="project" value="InterPro"/>
</dbReference>
<dbReference type="PROSITE" id="PS01046">
    <property type="entry name" value="LON_SER"/>
    <property type="match status" value="1"/>
</dbReference>
<evidence type="ECO:0000259" key="13">
    <source>
        <dbReference type="PROSITE" id="PS51786"/>
    </source>
</evidence>
<dbReference type="Gene3D" id="3.40.50.300">
    <property type="entry name" value="P-loop containing nucleotide triphosphate hydrolases"/>
    <property type="match status" value="1"/>
</dbReference>
<dbReference type="InterPro" id="IPR014721">
    <property type="entry name" value="Ribsml_uS5_D2-typ_fold_subgr"/>
</dbReference>
<name>A0A2S9XVI5_9BACT</name>
<dbReference type="SMART" id="SM00464">
    <property type="entry name" value="LON"/>
    <property type="match status" value="1"/>
</dbReference>
<keyword evidence="4 8" id="KW-0378">Hydrolase</keyword>
<feature type="active site" evidence="9 11">
    <location>
        <position position="785"/>
    </location>
</feature>
<evidence type="ECO:0000256" key="5">
    <source>
        <dbReference type="ARBA" id="ARBA00022825"/>
    </source>
</evidence>
<dbReference type="PROSITE" id="PS51786">
    <property type="entry name" value="LON_PROTEOLYTIC"/>
    <property type="match status" value="1"/>
</dbReference>
<dbReference type="InterPro" id="IPR046336">
    <property type="entry name" value="Lon_prtase_N_sf"/>
</dbReference>
<evidence type="ECO:0000256" key="12">
    <source>
        <dbReference type="RuleBase" id="RU000591"/>
    </source>
</evidence>
<dbReference type="EMBL" id="PVNL01000134">
    <property type="protein sequence ID" value="PRP96721.1"/>
    <property type="molecule type" value="Genomic_DNA"/>
</dbReference>
<dbReference type="Proteomes" id="UP000238823">
    <property type="component" value="Unassembled WGS sequence"/>
</dbReference>
<keyword evidence="3 8" id="KW-0547">Nucleotide-binding</keyword>
<dbReference type="EC" id="3.4.21.53" evidence="8"/>
<comment type="subunit">
    <text evidence="8">Homohexamer. Organized in a ring with a central cavity.</text>
</comment>
<dbReference type="Pfam" id="PF02190">
    <property type="entry name" value="LON_substr_bdg"/>
    <property type="match status" value="1"/>
</dbReference>
<evidence type="ECO:0000256" key="7">
    <source>
        <dbReference type="ARBA" id="ARBA00050665"/>
    </source>
</evidence>
<dbReference type="Pfam" id="PF05362">
    <property type="entry name" value="Lon_C"/>
    <property type="match status" value="1"/>
</dbReference>
<organism evidence="15 16">
    <name type="scientific">Enhygromyxa salina</name>
    <dbReference type="NCBI Taxonomy" id="215803"/>
    <lineage>
        <taxon>Bacteria</taxon>
        <taxon>Pseudomonadati</taxon>
        <taxon>Myxococcota</taxon>
        <taxon>Polyangia</taxon>
        <taxon>Nannocystales</taxon>
        <taxon>Nannocystaceae</taxon>
        <taxon>Enhygromyxa</taxon>
    </lineage>
</organism>
<dbReference type="GO" id="GO:0005737">
    <property type="term" value="C:cytoplasm"/>
    <property type="evidence" value="ECO:0007669"/>
    <property type="project" value="UniProtKB-SubCell"/>
</dbReference>
<comment type="similarity">
    <text evidence="8 11 12">Belongs to the peptidase S16 family.</text>
</comment>
<dbReference type="SUPFAM" id="SSF88697">
    <property type="entry name" value="PUA domain-like"/>
    <property type="match status" value="1"/>
</dbReference>
<dbReference type="InterPro" id="IPR020568">
    <property type="entry name" value="Ribosomal_Su5_D2-typ_SF"/>
</dbReference>
<dbReference type="AlphaFoldDB" id="A0A2S9XVI5"/>
<dbReference type="InterPro" id="IPR027065">
    <property type="entry name" value="Lon_Prtase"/>
</dbReference>
<dbReference type="InterPro" id="IPR015947">
    <property type="entry name" value="PUA-like_sf"/>
</dbReference>
<evidence type="ECO:0000256" key="3">
    <source>
        <dbReference type="ARBA" id="ARBA00022741"/>
    </source>
</evidence>
<protein>
    <recommendedName>
        <fullName evidence="8">Lon protease</fullName>
        <ecNumber evidence="8">3.4.21.53</ecNumber>
    </recommendedName>
</protein>
<reference evidence="15 16" key="1">
    <citation type="submission" date="2018-03" db="EMBL/GenBank/DDBJ databases">
        <title>Draft Genome Sequences of the Obligatory Marine Myxobacteria Enhygromyxa salina SWB007.</title>
        <authorList>
            <person name="Poehlein A."/>
            <person name="Moghaddam J.A."/>
            <person name="Harms H."/>
            <person name="Alanjari M."/>
            <person name="Koenig G.M."/>
            <person name="Daniel R."/>
            <person name="Schaeberle T.F."/>
        </authorList>
    </citation>
    <scope>NUCLEOTIDE SEQUENCE [LARGE SCALE GENOMIC DNA]</scope>
    <source>
        <strain evidence="15 16">SWB007</strain>
    </source>
</reference>
<dbReference type="Gene3D" id="1.20.58.1480">
    <property type="match status" value="1"/>
</dbReference>
<evidence type="ECO:0000259" key="14">
    <source>
        <dbReference type="PROSITE" id="PS51787"/>
    </source>
</evidence>
<dbReference type="RefSeq" id="WP_106093608.1">
    <property type="nucleotide sequence ID" value="NZ_PVNL01000134.1"/>
</dbReference>
<evidence type="ECO:0000256" key="9">
    <source>
        <dbReference type="PIRSR" id="PIRSR001174-1"/>
    </source>
</evidence>
<feature type="domain" description="Lon N-terminal" evidence="14">
    <location>
        <begin position="11"/>
        <end position="215"/>
    </location>
</feature>
<dbReference type="InterPro" id="IPR008268">
    <property type="entry name" value="Peptidase_S16_AS"/>
</dbReference>
<dbReference type="Pfam" id="PF22667">
    <property type="entry name" value="Lon_lid"/>
    <property type="match status" value="1"/>
</dbReference>
<evidence type="ECO:0000256" key="11">
    <source>
        <dbReference type="PROSITE-ProRule" id="PRU01122"/>
    </source>
</evidence>
<comment type="caution">
    <text evidence="15">The sequence shown here is derived from an EMBL/GenBank/DDBJ whole genome shotgun (WGS) entry which is preliminary data.</text>
</comment>
<evidence type="ECO:0000256" key="8">
    <source>
        <dbReference type="PIRNR" id="PIRNR001174"/>
    </source>
</evidence>
<proteinExistence type="inferred from homology"/>
<sequence length="843" mass="92066">MLNGPLAAGVLPLLPLRSSVLFPGVSMPIDLARPASVEAVRRATDHNHRNDLHNQVIVAVQRDPMTDQPGFEDLHPIATATRIVQVLRGLPGRMTVIVRGLERVRLDSLERVDGCDLVGYQRAGVNRGDSAMLTALAGVLRDLVKRHESLLPASRVSQQRQESVQEALDERDAARVGDLVANLVEFETSDRVALLQQLDGGERLRKLVELLAQRCNELEVKRDIDRSVRDHLSRHEQEAVLRHKLRAIQAELGDDDPDSWLDELAERLDQKILPEQAQLAVDRELARLERMNPQSSEAVISRTYCEWFADLPWLIPERGADNRGVDVNLEDARARLEADHHGLDKVKKRVLEYLAVRRLAPNQRGPLLCFAGPPGVGKTTLAQSIAATLGREFVRFSLGGVRDDAEIRGHRRTYVGALPGRLIQAMKKAGTPNPVILLDELDKLSGADLRGDPASALLEALDPEQNDAFEDHYLNVPYDLSQVIFICTANEVGAIPAVLRDRLEFIYLSGYTLEEKLQIARKHLLPKELRDNGLLPGLADEAPAAPGSLRDQRARNTSLLVATRREGDDPVPGEFAPGVEISDAVLELLATEYTRESGVRNLQRRLAALLRDVAMQKAEADLPDRTNTKPALLDVADVGRILGPPRYREELMAPGPRVGVCTGLGWTPTGGRLLFVEVTIVAGTGKLRLTGRLGDVMKESAQAALSLIRSQADRLGVGHVVFDKRDVHVHLPSGAVPKDGPSAGIALTTALLSALGGRTVRHDIAMTGEVTLRGHVLAVGGVREKVLAAHRAGITDVILPARNRKDEPDIPAAALADLRLHFVSHVDEVLALALCEAPARASA</sequence>
<dbReference type="GO" id="GO:0004252">
    <property type="term" value="F:serine-type endopeptidase activity"/>
    <property type="evidence" value="ECO:0007669"/>
    <property type="project" value="UniProtKB-UniRule"/>
</dbReference>
<dbReference type="InterPro" id="IPR003593">
    <property type="entry name" value="AAA+_ATPase"/>
</dbReference>
<evidence type="ECO:0000313" key="16">
    <source>
        <dbReference type="Proteomes" id="UP000238823"/>
    </source>
</evidence>
<evidence type="ECO:0000256" key="4">
    <source>
        <dbReference type="ARBA" id="ARBA00022801"/>
    </source>
</evidence>